<reference evidence="1" key="2">
    <citation type="journal article" date="2015" name="Fish Shellfish Immunol.">
        <title>Early steps in the European eel (Anguilla anguilla)-Vibrio vulnificus interaction in the gills: Role of the RtxA13 toxin.</title>
        <authorList>
            <person name="Callol A."/>
            <person name="Pajuelo D."/>
            <person name="Ebbesson L."/>
            <person name="Teles M."/>
            <person name="MacKenzie S."/>
            <person name="Amaro C."/>
        </authorList>
    </citation>
    <scope>NUCLEOTIDE SEQUENCE</scope>
</reference>
<organism evidence="1">
    <name type="scientific">Anguilla anguilla</name>
    <name type="common">European freshwater eel</name>
    <name type="synonym">Muraena anguilla</name>
    <dbReference type="NCBI Taxonomy" id="7936"/>
    <lineage>
        <taxon>Eukaryota</taxon>
        <taxon>Metazoa</taxon>
        <taxon>Chordata</taxon>
        <taxon>Craniata</taxon>
        <taxon>Vertebrata</taxon>
        <taxon>Euteleostomi</taxon>
        <taxon>Actinopterygii</taxon>
        <taxon>Neopterygii</taxon>
        <taxon>Teleostei</taxon>
        <taxon>Anguilliformes</taxon>
        <taxon>Anguillidae</taxon>
        <taxon>Anguilla</taxon>
    </lineage>
</organism>
<sequence>MAPLQLANGWLVGCPDKELASSPELP</sequence>
<accession>A0A0E9TK02</accession>
<evidence type="ECO:0000313" key="1">
    <source>
        <dbReference type="EMBL" id="JAH53220.1"/>
    </source>
</evidence>
<reference evidence="1" key="1">
    <citation type="submission" date="2014-11" db="EMBL/GenBank/DDBJ databases">
        <authorList>
            <person name="Amaro Gonzalez C."/>
        </authorList>
    </citation>
    <scope>NUCLEOTIDE SEQUENCE</scope>
</reference>
<protein>
    <submittedName>
        <fullName evidence="1">Uncharacterized protein</fullName>
    </submittedName>
</protein>
<proteinExistence type="predicted"/>
<name>A0A0E9TK02_ANGAN</name>
<dbReference type="AlphaFoldDB" id="A0A0E9TK02"/>
<dbReference type="EMBL" id="GBXM01055357">
    <property type="protein sequence ID" value="JAH53220.1"/>
    <property type="molecule type" value="Transcribed_RNA"/>
</dbReference>